<evidence type="ECO:0000256" key="5">
    <source>
        <dbReference type="ARBA" id="ARBA00022655"/>
    </source>
</evidence>
<keyword evidence="5" id="KW-0566">Pantothenate biosynthesis</keyword>
<dbReference type="EMBL" id="UOFP01000261">
    <property type="protein sequence ID" value="VAW89254.1"/>
    <property type="molecule type" value="Genomic_DNA"/>
</dbReference>
<dbReference type="InterPro" id="IPR042176">
    <property type="entry name" value="Pantoate_ligase_C"/>
</dbReference>
<dbReference type="GO" id="GO:0015940">
    <property type="term" value="P:pantothenate biosynthetic process"/>
    <property type="evidence" value="ECO:0007669"/>
    <property type="project" value="UniProtKB-UniPathway"/>
</dbReference>
<keyword evidence="4 9" id="KW-0436">Ligase</keyword>
<evidence type="ECO:0000256" key="3">
    <source>
        <dbReference type="ARBA" id="ARBA00012219"/>
    </source>
</evidence>
<dbReference type="InterPro" id="IPR014729">
    <property type="entry name" value="Rossmann-like_a/b/a_fold"/>
</dbReference>
<evidence type="ECO:0000313" key="9">
    <source>
        <dbReference type="EMBL" id="VAW89254.1"/>
    </source>
</evidence>
<evidence type="ECO:0000256" key="4">
    <source>
        <dbReference type="ARBA" id="ARBA00022598"/>
    </source>
</evidence>
<keyword evidence="6" id="KW-0547">Nucleotide-binding</keyword>
<reference evidence="9" key="1">
    <citation type="submission" date="2018-06" db="EMBL/GenBank/DDBJ databases">
        <authorList>
            <person name="Zhirakovskaya E."/>
        </authorList>
    </citation>
    <scope>NUCLEOTIDE SEQUENCE</scope>
</reference>
<name>A0A3B1A685_9ZZZZ</name>
<dbReference type="AlphaFoldDB" id="A0A3B1A685"/>
<dbReference type="GO" id="GO:0005524">
    <property type="term" value="F:ATP binding"/>
    <property type="evidence" value="ECO:0007669"/>
    <property type="project" value="UniProtKB-KW"/>
</dbReference>
<comment type="catalytic activity">
    <reaction evidence="8">
        <text>(R)-pantoate + beta-alanine + ATP = (R)-pantothenate + AMP + diphosphate + H(+)</text>
        <dbReference type="Rhea" id="RHEA:10912"/>
        <dbReference type="ChEBI" id="CHEBI:15378"/>
        <dbReference type="ChEBI" id="CHEBI:15980"/>
        <dbReference type="ChEBI" id="CHEBI:29032"/>
        <dbReference type="ChEBI" id="CHEBI:30616"/>
        <dbReference type="ChEBI" id="CHEBI:33019"/>
        <dbReference type="ChEBI" id="CHEBI:57966"/>
        <dbReference type="ChEBI" id="CHEBI:456215"/>
        <dbReference type="EC" id="6.3.2.1"/>
    </reaction>
</comment>
<dbReference type="UniPathway" id="UPA00028">
    <property type="reaction ID" value="UER00005"/>
</dbReference>
<dbReference type="PANTHER" id="PTHR21299:SF1">
    <property type="entry name" value="PANTOATE--BETA-ALANINE LIGASE"/>
    <property type="match status" value="1"/>
</dbReference>
<comment type="pathway">
    <text evidence="1">Cofactor biosynthesis; (R)-pantothenate biosynthesis; (R)-pantothenate from (R)-pantoate and beta-alanine: step 1/1.</text>
</comment>
<comment type="similarity">
    <text evidence="2">Belongs to the pantothenate synthetase family.</text>
</comment>
<dbReference type="GO" id="GO:0005829">
    <property type="term" value="C:cytosol"/>
    <property type="evidence" value="ECO:0007669"/>
    <property type="project" value="TreeGrafter"/>
</dbReference>
<proteinExistence type="inferred from homology"/>
<gene>
    <name evidence="9" type="ORF">MNBD_GAMMA18-1903</name>
</gene>
<evidence type="ECO:0000256" key="1">
    <source>
        <dbReference type="ARBA" id="ARBA00004990"/>
    </source>
</evidence>
<dbReference type="PANTHER" id="PTHR21299">
    <property type="entry name" value="CYTIDYLATE KINASE/PANTOATE-BETA-ALANINE LIGASE"/>
    <property type="match status" value="1"/>
</dbReference>
<dbReference type="Gene3D" id="3.40.50.620">
    <property type="entry name" value="HUPs"/>
    <property type="match status" value="1"/>
</dbReference>
<organism evidence="9">
    <name type="scientific">hydrothermal vent metagenome</name>
    <dbReference type="NCBI Taxonomy" id="652676"/>
    <lineage>
        <taxon>unclassified sequences</taxon>
        <taxon>metagenomes</taxon>
        <taxon>ecological metagenomes</taxon>
    </lineage>
</organism>
<dbReference type="InterPro" id="IPR003721">
    <property type="entry name" value="Pantoate_ligase"/>
</dbReference>
<evidence type="ECO:0000256" key="8">
    <source>
        <dbReference type="ARBA" id="ARBA00048258"/>
    </source>
</evidence>
<accession>A0A3B1A685</accession>
<evidence type="ECO:0000256" key="6">
    <source>
        <dbReference type="ARBA" id="ARBA00022741"/>
    </source>
</evidence>
<evidence type="ECO:0000256" key="7">
    <source>
        <dbReference type="ARBA" id="ARBA00022840"/>
    </source>
</evidence>
<evidence type="ECO:0000256" key="2">
    <source>
        <dbReference type="ARBA" id="ARBA00009256"/>
    </source>
</evidence>
<dbReference type="SUPFAM" id="SSF52374">
    <property type="entry name" value="Nucleotidylyl transferase"/>
    <property type="match status" value="1"/>
</dbReference>
<dbReference type="Pfam" id="PF02569">
    <property type="entry name" value="Pantoate_ligase"/>
    <property type="match status" value="1"/>
</dbReference>
<protein>
    <recommendedName>
        <fullName evidence="3">pantoate--beta-alanine ligase (AMP-forming)</fullName>
        <ecNumber evidence="3">6.3.2.1</ecNumber>
    </recommendedName>
</protein>
<sequence length="253" mass="28230">MGWFHQYLKVLTLCFHVYLTWLALPHHLAVAEKKECRDHYPRVLDSDSEKLKTAGVDLLFSPTVSELYPNGQQSVTRVVVPVIGDTLCGASRPGHFSGVATVVSKLLNIVQSDSTLFGEKDFQQLLIIKKLANDLCFSGDIIGVPTCREVDGLAMSSRNRYLSDTQRELAPALIRELRNVKKMIELNPSADFSQLTQQAANTLNNAGFITDYFEICRATDLAKPNRDDQDLVVIAAAWLGKARLIDNVRVRVE</sequence>
<dbReference type="EC" id="6.3.2.1" evidence="3"/>
<keyword evidence="7" id="KW-0067">ATP-binding</keyword>
<dbReference type="Gene3D" id="3.30.1300.10">
    <property type="entry name" value="Pantoate-beta-alanine ligase, C-terminal domain"/>
    <property type="match status" value="1"/>
</dbReference>
<dbReference type="GO" id="GO:0004592">
    <property type="term" value="F:pantoate-beta-alanine ligase activity"/>
    <property type="evidence" value="ECO:0007669"/>
    <property type="project" value="UniProtKB-EC"/>
</dbReference>